<protein>
    <submittedName>
        <fullName evidence="2">Tir-nbs resistance protein</fullName>
    </submittedName>
</protein>
<dbReference type="SUPFAM" id="SSF56672">
    <property type="entry name" value="DNA/RNA polymerases"/>
    <property type="match status" value="1"/>
</dbReference>
<dbReference type="InterPro" id="IPR013103">
    <property type="entry name" value="RVT_2"/>
</dbReference>
<dbReference type="CDD" id="cd09272">
    <property type="entry name" value="RNase_HI_RT_Ty1"/>
    <property type="match status" value="1"/>
</dbReference>
<dbReference type="PANTHER" id="PTHR11439">
    <property type="entry name" value="GAG-POL-RELATED RETROTRANSPOSON"/>
    <property type="match status" value="1"/>
</dbReference>
<dbReference type="Pfam" id="PF07727">
    <property type="entry name" value="RVT_2"/>
    <property type="match status" value="1"/>
</dbReference>
<evidence type="ECO:0000313" key="3">
    <source>
        <dbReference type="Proteomes" id="UP000436088"/>
    </source>
</evidence>
<name>A0A6A3ANT6_HIBSY</name>
<gene>
    <name evidence="2" type="ORF">F3Y22_tig00110450pilonHSYRG00685</name>
</gene>
<dbReference type="EMBL" id="VEPZ02000992">
    <property type="protein sequence ID" value="KAE8704559.1"/>
    <property type="molecule type" value="Genomic_DNA"/>
</dbReference>
<proteinExistence type="predicted"/>
<feature type="domain" description="Reverse transcriptase Ty1/copia-type" evidence="1">
    <location>
        <begin position="291"/>
        <end position="385"/>
    </location>
</feature>
<sequence>MLALNTTIEEEMLEHIRDTKTPKEAWDTFVTLFSKKNDTRLQLLENELLLMPQHDMTIAPYFHKVKSICHEILELDLTSPIRETRVKRISIHGLRPEYRGFVATVQGWPTKPSLVEFENLLVGQEAMAKKMGGVSLKGEEEALYINQSRGHVSYSKISVTVKKSMLKGLLQLDVRTNTIYAGCQYGKELQLPYDESKFKAKEPLELIHSNVFGPVKQQSISDMQYMVTFIDDFSRKKNCHLTEICRSMLHAKSVAGRFWAEAMRTAAFVINRLPRPSGKTYNRTSPTCTCNKKDWNLWQMGVKNAFLHGELDPDIYMTQPMGFQSQDHPEYVCKLRKALYELKQAPRTLYGKITEFLTKSGYSVTPADSSLFVKANEGGNCKLVGYCDADYAGDHDTRRSTTGYMFTLGSGTISWCSKRQPTVSLSTTEVEYRAAAMAAQESTWMIQLMNYLHQPVDYVVLLYCDNQSTIQLAENPVFHARTKHVEVHYHFVREKVLQEEIEMRQVKRDEQIADLFTKSLSVGKFEHFRRQFGVIQRMGANIEGEC</sequence>
<dbReference type="Proteomes" id="UP000436088">
    <property type="component" value="Unassembled WGS sequence"/>
</dbReference>
<dbReference type="SUPFAM" id="SSF53098">
    <property type="entry name" value="Ribonuclease H-like"/>
    <property type="match status" value="1"/>
</dbReference>
<dbReference type="InterPro" id="IPR012337">
    <property type="entry name" value="RNaseH-like_sf"/>
</dbReference>
<keyword evidence="3" id="KW-1185">Reference proteome</keyword>
<reference evidence="2" key="1">
    <citation type="submission" date="2019-09" db="EMBL/GenBank/DDBJ databases">
        <title>Draft genome information of white flower Hibiscus syriacus.</title>
        <authorList>
            <person name="Kim Y.-M."/>
        </authorList>
    </citation>
    <scope>NUCLEOTIDE SEQUENCE [LARGE SCALE GENOMIC DNA]</scope>
    <source>
        <strain evidence="2">YM2019G1</strain>
    </source>
</reference>
<dbReference type="PANTHER" id="PTHR11439:SF475">
    <property type="entry name" value="CYSTEINE-RICH RLK (RECEPTOR-LIKE PROTEIN KINASE) 8"/>
    <property type="match status" value="1"/>
</dbReference>
<dbReference type="InterPro" id="IPR043502">
    <property type="entry name" value="DNA/RNA_pol_sf"/>
</dbReference>
<dbReference type="AlphaFoldDB" id="A0A6A3ANT6"/>
<organism evidence="2 3">
    <name type="scientific">Hibiscus syriacus</name>
    <name type="common">Rose of Sharon</name>
    <dbReference type="NCBI Taxonomy" id="106335"/>
    <lineage>
        <taxon>Eukaryota</taxon>
        <taxon>Viridiplantae</taxon>
        <taxon>Streptophyta</taxon>
        <taxon>Embryophyta</taxon>
        <taxon>Tracheophyta</taxon>
        <taxon>Spermatophyta</taxon>
        <taxon>Magnoliopsida</taxon>
        <taxon>eudicotyledons</taxon>
        <taxon>Gunneridae</taxon>
        <taxon>Pentapetalae</taxon>
        <taxon>rosids</taxon>
        <taxon>malvids</taxon>
        <taxon>Malvales</taxon>
        <taxon>Malvaceae</taxon>
        <taxon>Malvoideae</taxon>
        <taxon>Hibiscus</taxon>
    </lineage>
</organism>
<comment type="caution">
    <text evidence="2">The sequence shown here is derived from an EMBL/GenBank/DDBJ whole genome shotgun (WGS) entry which is preliminary data.</text>
</comment>
<accession>A0A6A3ANT6</accession>
<evidence type="ECO:0000313" key="2">
    <source>
        <dbReference type="EMBL" id="KAE8704559.1"/>
    </source>
</evidence>
<evidence type="ECO:0000259" key="1">
    <source>
        <dbReference type="Pfam" id="PF07727"/>
    </source>
</evidence>